<dbReference type="SUPFAM" id="SSF56399">
    <property type="entry name" value="ADP-ribosylation"/>
    <property type="match status" value="1"/>
</dbReference>
<keyword evidence="4" id="KW-0862">Zinc</keyword>
<keyword evidence="4" id="KW-0479">Metal-binding</keyword>
<organism evidence="9 10">
    <name type="scientific">Mya arenaria</name>
    <name type="common">Soft-shell clam</name>
    <dbReference type="NCBI Taxonomy" id="6604"/>
    <lineage>
        <taxon>Eukaryota</taxon>
        <taxon>Metazoa</taxon>
        <taxon>Spiralia</taxon>
        <taxon>Lophotrochozoa</taxon>
        <taxon>Mollusca</taxon>
        <taxon>Bivalvia</taxon>
        <taxon>Autobranchia</taxon>
        <taxon>Heteroconchia</taxon>
        <taxon>Euheterodonta</taxon>
        <taxon>Imparidentia</taxon>
        <taxon>Neoheterodontei</taxon>
        <taxon>Myida</taxon>
        <taxon>Myoidea</taxon>
        <taxon>Myidae</taxon>
        <taxon>Mya</taxon>
    </lineage>
</organism>
<accession>A0ABY7FL41</accession>
<evidence type="ECO:0000259" key="6">
    <source>
        <dbReference type="PROSITE" id="PS50103"/>
    </source>
</evidence>
<dbReference type="PROSITE" id="PS50918">
    <property type="entry name" value="WWE"/>
    <property type="match status" value="1"/>
</dbReference>
<evidence type="ECO:0000256" key="3">
    <source>
        <dbReference type="ARBA" id="ARBA00024347"/>
    </source>
</evidence>
<feature type="zinc finger region" description="C3H1-type" evidence="4">
    <location>
        <begin position="294"/>
        <end position="320"/>
    </location>
</feature>
<dbReference type="SUPFAM" id="SSF117839">
    <property type="entry name" value="WWE domain"/>
    <property type="match status" value="1"/>
</dbReference>
<dbReference type="PANTHER" id="PTHR45740:SF4">
    <property type="entry name" value="PROTEIN MONO-ADP-RIBOSYLTRANSFERASE PARP11"/>
    <property type="match status" value="1"/>
</dbReference>
<dbReference type="InterPro" id="IPR000571">
    <property type="entry name" value="Znf_CCCH"/>
</dbReference>
<dbReference type="CDD" id="cd01439">
    <property type="entry name" value="TCCD_inducible_PARP_like"/>
    <property type="match status" value="1"/>
</dbReference>
<sequence length="716" mass="83516">MEEKTLEEFQPQYRNGPEIGATEKTKEEKIQEMIKDDEHDQEIQCSRGKNLLEQVDQTLEKEENIRNNAVLDESGIVDLLHSMNVAADYPHVGRFDIGVAPDKEKKEKKRHRWHIELHTDVRRRHPIVKSEPRHARLSVSDLATILREETSGTTSEFVPVTGLYTSVKNGVLQNENVSYQCITMMEDYKELSLEELRSEDYLFNRGKPKPPTGRETSLIKRLQEGRITLRRFPEVVKFDPLTGQGTMVINGQTKLINTQHYCITAMAEYSNTSLEELRVKDYERWLGQPYLPQDGAETICTKYLEDRCKDPTCQFLHPDQKLPYMWQINLADKSWASLPMNVKIEDKFCASADRTEIYNINVLNKEVVFQIQFKANLFAVQAGSSLPVAVRRLSTQDYTLEKDVWETPNKFDTQWRWFWQDDEDEWNKFTPDLLQQTLEIRYRTQQTEQRYYSFFLEDGTYLYDVDLQQMTQTNIVTSKTRELRRRPLLVMPNDIIYQTGPESLSLIEPMQADIETPHHWSPQDSIHSFELVRVSQGQEYTTVAAKFFETMSRDDIHKPAIYRVQNLDLWSQYISKRKSMQIKAKRRGRDKDLEIRELFHGTDTLEAARGICIHNIDPRVSGKHGTAFGHGAYFARDASYSDRYTTGGSRFVFLTSVLVGDYTRGNNDHRRPPSKPGTMHDLFDTCVDSITDPAVFVAFDRAQYYPGYLIVYKHWR</sequence>
<dbReference type="InterPro" id="IPR004170">
    <property type="entry name" value="WWE_dom"/>
</dbReference>
<keyword evidence="4" id="KW-0863">Zinc-finger</keyword>
<dbReference type="PANTHER" id="PTHR45740">
    <property type="entry name" value="POLY [ADP-RIBOSE] POLYMERASE"/>
    <property type="match status" value="1"/>
</dbReference>
<protein>
    <submittedName>
        <fullName evidence="9">PAR11-like protein</fullName>
    </submittedName>
</protein>
<dbReference type="Gene3D" id="3.90.228.10">
    <property type="match status" value="1"/>
</dbReference>
<dbReference type="PROSITE" id="PS50103">
    <property type="entry name" value="ZF_C3H1"/>
    <property type="match status" value="1"/>
</dbReference>
<evidence type="ECO:0000313" key="9">
    <source>
        <dbReference type="EMBL" id="WAR21894.1"/>
    </source>
</evidence>
<feature type="domain" description="WWE" evidence="7">
    <location>
        <begin position="403"/>
        <end position="485"/>
    </location>
</feature>
<evidence type="ECO:0000259" key="8">
    <source>
        <dbReference type="PROSITE" id="PS51059"/>
    </source>
</evidence>
<comment type="similarity">
    <text evidence="3">Belongs to the ARTD/PARP family.</text>
</comment>
<evidence type="ECO:0000256" key="4">
    <source>
        <dbReference type="PROSITE-ProRule" id="PRU00723"/>
    </source>
</evidence>
<feature type="region of interest" description="Disordered" evidence="5">
    <location>
        <begin position="1"/>
        <end position="28"/>
    </location>
</feature>
<dbReference type="EMBL" id="CP111023">
    <property type="protein sequence ID" value="WAR21894.1"/>
    <property type="molecule type" value="Genomic_DNA"/>
</dbReference>
<evidence type="ECO:0000256" key="2">
    <source>
        <dbReference type="ARBA" id="ARBA00023242"/>
    </source>
</evidence>
<feature type="domain" description="PARP catalytic" evidence="8">
    <location>
        <begin position="516"/>
        <end position="716"/>
    </location>
</feature>
<feature type="domain" description="C3H1-type" evidence="6">
    <location>
        <begin position="294"/>
        <end position="320"/>
    </location>
</feature>
<dbReference type="Gene3D" id="1.10.10.2360">
    <property type="match status" value="2"/>
</dbReference>
<proteinExistence type="inferred from homology"/>
<dbReference type="InterPro" id="IPR012317">
    <property type="entry name" value="Poly(ADP-ribose)pol_cat_dom"/>
</dbReference>
<name>A0ABY7FL41_MYAAR</name>
<dbReference type="Pfam" id="PF02825">
    <property type="entry name" value="WWE"/>
    <property type="match status" value="1"/>
</dbReference>
<dbReference type="Gene3D" id="3.30.720.50">
    <property type="match status" value="1"/>
</dbReference>
<dbReference type="PROSITE" id="PS51059">
    <property type="entry name" value="PARP_CATALYTIC"/>
    <property type="match status" value="1"/>
</dbReference>
<dbReference type="InterPro" id="IPR037197">
    <property type="entry name" value="WWE_dom_sf"/>
</dbReference>
<evidence type="ECO:0000256" key="1">
    <source>
        <dbReference type="ARBA" id="ARBA00004123"/>
    </source>
</evidence>
<keyword evidence="2" id="KW-0539">Nucleus</keyword>
<comment type="subcellular location">
    <subcellularLocation>
        <location evidence="1">Nucleus</location>
    </subcellularLocation>
</comment>
<dbReference type="Pfam" id="PF00644">
    <property type="entry name" value="PARP"/>
    <property type="match status" value="1"/>
</dbReference>
<gene>
    <name evidence="9" type="ORF">MAR_015868</name>
</gene>
<dbReference type="InterPro" id="IPR051712">
    <property type="entry name" value="ARTD-AVP"/>
</dbReference>
<evidence type="ECO:0000313" key="10">
    <source>
        <dbReference type="Proteomes" id="UP001164746"/>
    </source>
</evidence>
<reference evidence="9" key="1">
    <citation type="submission" date="2022-11" db="EMBL/GenBank/DDBJ databases">
        <title>Centuries of genome instability and evolution in soft-shell clam transmissible cancer (bioRxiv).</title>
        <authorList>
            <person name="Hart S.F.M."/>
            <person name="Yonemitsu M.A."/>
            <person name="Giersch R.M."/>
            <person name="Beal B.F."/>
            <person name="Arriagada G."/>
            <person name="Davis B.W."/>
            <person name="Ostrander E.A."/>
            <person name="Goff S.P."/>
            <person name="Metzger M.J."/>
        </authorList>
    </citation>
    <scope>NUCLEOTIDE SEQUENCE</scope>
    <source>
        <strain evidence="9">MELC-2E11</strain>
        <tissue evidence="9">Siphon/mantle</tissue>
    </source>
</reference>
<dbReference type="Proteomes" id="UP001164746">
    <property type="component" value="Chromosome 12"/>
</dbReference>
<evidence type="ECO:0000256" key="5">
    <source>
        <dbReference type="SAM" id="MobiDB-lite"/>
    </source>
</evidence>
<evidence type="ECO:0000259" key="7">
    <source>
        <dbReference type="PROSITE" id="PS50918"/>
    </source>
</evidence>
<dbReference type="Pfam" id="PF21240">
    <property type="entry name" value="Nup98_GLEBS"/>
    <property type="match status" value="2"/>
</dbReference>
<keyword evidence="10" id="KW-1185">Reference proteome</keyword>